<proteinExistence type="predicted"/>
<evidence type="ECO:0000313" key="2">
    <source>
        <dbReference type="EMBL" id="TPX33659.1"/>
    </source>
</evidence>
<dbReference type="OrthoDB" id="2154430at2759"/>
<evidence type="ECO:0000313" key="5">
    <source>
        <dbReference type="Proteomes" id="UP000320475"/>
    </source>
</evidence>
<protein>
    <recommendedName>
        <fullName evidence="6">Swi5-dependent recombination DNA repair protein 1 homolog</fullName>
    </recommendedName>
</protein>
<dbReference type="VEuPathDB" id="FungiDB:SeMB42_g07442"/>
<feature type="region of interest" description="Disordered" evidence="1">
    <location>
        <begin position="106"/>
        <end position="174"/>
    </location>
</feature>
<dbReference type="AlphaFoldDB" id="A0A507C3L8"/>
<name>A0A507C3L8_9FUNG</name>
<dbReference type="EMBL" id="QEAM01000216">
    <property type="protein sequence ID" value="TPX43602.1"/>
    <property type="molecule type" value="Genomic_DNA"/>
</dbReference>
<accession>A0A507C3L8</accession>
<feature type="compositionally biased region" description="Polar residues" evidence="1">
    <location>
        <begin position="162"/>
        <end position="174"/>
    </location>
</feature>
<evidence type="ECO:0000256" key="1">
    <source>
        <dbReference type="SAM" id="MobiDB-lite"/>
    </source>
</evidence>
<dbReference type="Gene3D" id="6.10.140.1020">
    <property type="match status" value="1"/>
</dbReference>
<comment type="caution">
    <text evidence="2">The sequence shown here is derived from an EMBL/GenBank/DDBJ whole genome shotgun (WGS) entry which is preliminary data.</text>
</comment>
<gene>
    <name evidence="3" type="ORF">SeLEV6574_g04968</name>
    <name evidence="2" type="ORF">SeMB42_g07442</name>
</gene>
<feature type="compositionally biased region" description="Polar residues" evidence="1">
    <location>
        <begin position="126"/>
        <end position="135"/>
    </location>
</feature>
<evidence type="ECO:0000313" key="4">
    <source>
        <dbReference type="Proteomes" id="UP000317494"/>
    </source>
</evidence>
<dbReference type="EMBL" id="QEAN01000527">
    <property type="protein sequence ID" value="TPX33659.1"/>
    <property type="molecule type" value="Genomic_DNA"/>
</dbReference>
<organism evidence="2 4">
    <name type="scientific">Synchytrium endobioticum</name>
    <dbReference type="NCBI Taxonomy" id="286115"/>
    <lineage>
        <taxon>Eukaryota</taxon>
        <taxon>Fungi</taxon>
        <taxon>Fungi incertae sedis</taxon>
        <taxon>Chytridiomycota</taxon>
        <taxon>Chytridiomycota incertae sedis</taxon>
        <taxon>Chytridiomycetes</taxon>
        <taxon>Synchytriales</taxon>
        <taxon>Synchytriaceae</taxon>
        <taxon>Synchytrium</taxon>
    </lineage>
</organism>
<reference evidence="4 5" key="1">
    <citation type="journal article" date="2019" name="Sci. Rep.">
        <title>Comparative genomics of chytrid fungi reveal insights into the obligate biotrophic and pathogenic lifestyle of Synchytrium endobioticum.</title>
        <authorList>
            <person name="van de Vossenberg B.T.L.H."/>
            <person name="Warris S."/>
            <person name="Nguyen H.D.T."/>
            <person name="van Gent-Pelzer M.P.E."/>
            <person name="Joly D.L."/>
            <person name="van de Geest H.C."/>
            <person name="Bonants P.J.M."/>
            <person name="Smith D.S."/>
            <person name="Levesque C.A."/>
            <person name="van der Lee T.A.J."/>
        </authorList>
    </citation>
    <scope>NUCLEOTIDE SEQUENCE [LARGE SCALE GENOMIC DNA]</scope>
    <source>
        <strain evidence="3 5">LEV6574</strain>
        <strain evidence="2 4">MB42</strain>
    </source>
</reference>
<evidence type="ECO:0008006" key="6">
    <source>
        <dbReference type="Google" id="ProtNLM"/>
    </source>
</evidence>
<sequence>MLSLSNAVYTKSAPKSLLEHAFDAVFHDQEQGQGLPPSTKDELSQHLKGMMVSSSRMGVPKEHHVDAILGVLMQRNIVLRCELREGLPVFYSRDYFMSASVPMTEAAPTHQTTSTPSATHKKPLQHPTSRTSTPKISRPFKSPMLNKQSSTPVPSKRVRMMKSSSASSTPLKAHSGNSIVVPQVRNNPELLKLESDKRELDVRIHELEGAIRKKRLYKRHQETDEAQKVDFLIQKWVAVSKEALLQLRDTIGVTSLSDPSTKGIDSDFGWHEETNPIVLLMKAFKKENDEQKEEEGEQRLMTLKEVAQKLGFDLAEIGEYDVEHDCFK</sequence>
<feature type="compositionally biased region" description="Polar residues" evidence="1">
    <location>
        <begin position="109"/>
        <end position="118"/>
    </location>
</feature>
<dbReference type="Proteomes" id="UP000320475">
    <property type="component" value="Unassembled WGS sequence"/>
</dbReference>
<dbReference type="Proteomes" id="UP000317494">
    <property type="component" value="Unassembled WGS sequence"/>
</dbReference>
<evidence type="ECO:0000313" key="3">
    <source>
        <dbReference type="EMBL" id="TPX43602.1"/>
    </source>
</evidence>
<keyword evidence="4" id="KW-1185">Reference proteome</keyword>